<dbReference type="STRING" id="1220578.FPE01S_01_00330"/>
<dbReference type="EMBL" id="BBWV01000001">
    <property type="protein sequence ID" value="GAO41021.1"/>
    <property type="molecule type" value="Genomic_DNA"/>
</dbReference>
<feature type="chain" id="PRO_5002429724" description="Outer membrane protein beta-barrel domain-containing protein" evidence="1">
    <location>
        <begin position="34"/>
        <end position="220"/>
    </location>
</feature>
<dbReference type="Proteomes" id="UP000033121">
    <property type="component" value="Unassembled WGS sequence"/>
</dbReference>
<evidence type="ECO:0000313" key="2">
    <source>
        <dbReference type="EMBL" id="GAO41021.1"/>
    </source>
</evidence>
<keyword evidence="1" id="KW-0732">Signal</keyword>
<dbReference type="AlphaFoldDB" id="A0A0E9MUC8"/>
<feature type="signal peptide" evidence="1">
    <location>
        <begin position="1"/>
        <end position="33"/>
    </location>
</feature>
<name>A0A0E9MUC8_9BACT</name>
<evidence type="ECO:0008006" key="4">
    <source>
        <dbReference type="Google" id="ProtNLM"/>
    </source>
</evidence>
<proteinExistence type="predicted"/>
<evidence type="ECO:0000313" key="3">
    <source>
        <dbReference type="Proteomes" id="UP000033121"/>
    </source>
</evidence>
<protein>
    <recommendedName>
        <fullName evidence="4">Outer membrane protein beta-barrel domain-containing protein</fullName>
    </recommendedName>
</protein>
<comment type="caution">
    <text evidence="2">The sequence shown here is derived from an EMBL/GenBank/DDBJ whole genome shotgun (WGS) entry which is preliminary data.</text>
</comment>
<organism evidence="2 3">
    <name type="scientific">Flavihumibacter petaseus NBRC 106054</name>
    <dbReference type="NCBI Taxonomy" id="1220578"/>
    <lineage>
        <taxon>Bacteria</taxon>
        <taxon>Pseudomonadati</taxon>
        <taxon>Bacteroidota</taxon>
        <taxon>Chitinophagia</taxon>
        <taxon>Chitinophagales</taxon>
        <taxon>Chitinophagaceae</taxon>
        <taxon>Flavihumibacter</taxon>
    </lineage>
</organism>
<reference evidence="2 3" key="1">
    <citation type="submission" date="2015-04" db="EMBL/GenBank/DDBJ databases">
        <title>Whole genome shotgun sequence of Flavihumibacter petaseus NBRC 106054.</title>
        <authorList>
            <person name="Miyazawa S."/>
            <person name="Hosoyama A."/>
            <person name="Hashimoto M."/>
            <person name="Noguchi M."/>
            <person name="Tsuchikane K."/>
            <person name="Ohji S."/>
            <person name="Yamazoe A."/>
            <person name="Ichikawa N."/>
            <person name="Kimura A."/>
            <person name="Fujita N."/>
        </authorList>
    </citation>
    <scope>NUCLEOTIDE SEQUENCE [LARGE SCALE GENOMIC DNA]</scope>
    <source>
        <strain evidence="2 3">NBRC 106054</strain>
    </source>
</reference>
<accession>A0A0E9MUC8</accession>
<sequence>MFRGYFAKDNPGLMFSRFPLLSFVLLSGTSLNAQETTDTSGNWTFGASGYYYVVPGEQNTLTFITTADRGRFHMEGRFNYEDRNTASLFGGYTLSWGNKLRLEATPMLGIAFGQTNGLVPAIEWTLSWRKLEYYAETEAVLDFTGEENWFLYTWGTLSIQAFRNFQTGFVYQRTRLYNSDYSIQKGCYAAYSFKSLTPGLYYFNPFTASGLLVVSLSVNF</sequence>
<evidence type="ECO:0000256" key="1">
    <source>
        <dbReference type="SAM" id="SignalP"/>
    </source>
</evidence>
<keyword evidence="3" id="KW-1185">Reference proteome</keyword>
<gene>
    <name evidence="2" type="ORF">FPE01S_01_00330</name>
</gene>